<comment type="caution">
    <text evidence="1">The sequence shown here is derived from an EMBL/GenBank/DDBJ whole genome shotgun (WGS) entry which is preliminary data.</text>
</comment>
<dbReference type="EMBL" id="RKHO01000001">
    <property type="protein sequence ID" value="ROR92994.1"/>
    <property type="molecule type" value="Genomic_DNA"/>
</dbReference>
<sequence>MLNALSGIGALQDQLVRTNELLAQVLAELTRVNDEGLRQVVEELRQQRSSPDA</sequence>
<name>A0A3N2D0L4_9ACTN</name>
<dbReference type="RefSeq" id="WP_170169884.1">
    <property type="nucleotide sequence ID" value="NZ_RKHO01000001.1"/>
</dbReference>
<gene>
    <name evidence="1" type="ORF">EDD33_3899</name>
</gene>
<reference evidence="1 2" key="1">
    <citation type="submission" date="2018-11" db="EMBL/GenBank/DDBJ databases">
        <title>Sequencing the genomes of 1000 actinobacteria strains.</title>
        <authorList>
            <person name="Klenk H.-P."/>
        </authorList>
    </citation>
    <scope>NUCLEOTIDE SEQUENCE [LARGE SCALE GENOMIC DNA]</scope>
    <source>
        <strain evidence="1 2">DSM 12652</strain>
    </source>
</reference>
<organism evidence="1 2">
    <name type="scientific">Nocardioides aurantiacus</name>
    <dbReference type="NCBI Taxonomy" id="86796"/>
    <lineage>
        <taxon>Bacteria</taxon>
        <taxon>Bacillati</taxon>
        <taxon>Actinomycetota</taxon>
        <taxon>Actinomycetes</taxon>
        <taxon>Propionibacteriales</taxon>
        <taxon>Nocardioidaceae</taxon>
        <taxon>Nocardioides</taxon>
    </lineage>
</organism>
<dbReference type="AlphaFoldDB" id="A0A3N2D0L4"/>
<proteinExistence type="predicted"/>
<protein>
    <submittedName>
        <fullName evidence="1">Uncharacterized protein</fullName>
    </submittedName>
</protein>
<accession>A0A3N2D0L4</accession>
<keyword evidence="2" id="KW-1185">Reference proteome</keyword>
<dbReference type="Proteomes" id="UP000281738">
    <property type="component" value="Unassembled WGS sequence"/>
</dbReference>
<evidence type="ECO:0000313" key="2">
    <source>
        <dbReference type="Proteomes" id="UP000281738"/>
    </source>
</evidence>
<evidence type="ECO:0000313" key="1">
    <source>
        <dbReference type="EMBL" id="ROR92994.1"/>
    </source>
</evidence>